<dbReference type="Gene3D" id="3.30.540.10">
    <property type="entry name" value="Fructose-1,6-Bisphosphatase, subunit A, domain 1"/>
    <property type="match status" value="1"/>
</dbReference>
<dbReference type="CDD" id="cd01637">
    <property type="entry name" value="IMPase_like"/>
    <property type="match status" value="1"/>
</dbReference>
<dbReference type="AlphaFoldDB" id="A0AAU8IBU2"/>
<feature type="binding site" evidence="5">
    <location>
        <position position="91"/>
    </location>
    <ligand>
        <name>Mg(2+)</name>
        <dbReference type="ChEBI" id="CHEBI:18420"/>
        <label>1</label>
        <note>catalytic</note>
    </ligand>
</feature>
<dbReference type="Pfam" id="PF00459">
    <property type="entry name" value="Inositol_P"/>
    <property type="match status" value="1"/>
</dbReference>
<dbReference type="PANTHER" id="PTHR20854:SF4">
    <property type="entry name" value="INOSITOL-1-MONOPHOSPHATASE-RELATED"/>
    <property type="match status" value="1"/>
</dbReference>
<dbReference type="GO" id="GO:0008934">
    <property type="term" value="F:inositol monophosphate 1-phosphatase activity"/>
    <property type="evidence" value="ECO:0007669"/>
    <property type="project" value="TreeGrafter"/>
</dbReference>
<evidence type="ECO:0000256" key="4">
    <source>
        <dbReference type="ARBA" id="ARBA00022842"/>
    </source>
</evidence>
<evidence type="ECO:0000313" key="6">
    <source>
        <dbReference type="EMBL" id="XCJ15938.1"/>
    </source>
</evidence>
<dbReference type="PANTHER" id="PTHR20854">
    <property type="entry name" value="INOSITOL MONOPHOSPHATASE"/>
    <property type="match status" value="1"/>
</dbReference>
<dbReference type="GO" id="GO:0046872">
    <property type="term" value="F:metal ion binding"/>
    <property type="evidence" value="ECO:0007669"/>
    <property type="project" value="UniProtKB-KW"/>
</dbReference>
<sequence length="275" mass="30592">MNRTDWISLEKKVTEWIRDAGNKLRRSLSGSLDVHTKSAHNDLVTNMDKEIEQFLVRRIHKYYPGHQIISEEGFGDKPTDTEGILWLVDPIDGTINFVKQKCFFAISIGIYENGKGKAAYIYDVMNDGLFHCISGSGAYLNNKRLSPLKPVKVEDALIDLSSTWIKPNKRIDQDVLTDILLKCSGTRAYGAASIELAYVAAGLINAYFTMRLSPWDYGAGLILIHEVGGQTTRADGLPIDILSKSSILAAAPGLHQDMVRHIRSQVASGKFLREP</sequence>
<name>A0AAU8IBU2_9BACL</name>
<evidence type="ECO:0000256" key="3">
    <source>
        <dbReference type="ARBA" id="ARBA00022801"/>
    </source>
</evidence>
<dbReference type="RefSeq" id="WP_353947656.1">
    <property type="nucleotide sequence ID" value="NZ_CP159510.1"/>
</dbReference>
<dbReference type="PROSITE" id="PS00629">
    <property type="entry name" value="IMP_1"/>
    <property type="match status" value="1"/>
</dbReference>
<keyword evidence="3" id="KW-0378">Hydrolase</keyword>
<comment type="cofactor">
    <cofactor evidence="1 5">
        <name>Mg(2+)</name>
        <dbReference type="ChEBI" id="CHEBI:18420"/>
    </cofactor>
</comment>
<evidence type="ECO:0000256" key="5">
    <source>
        <dbReference type="PIRSR" id="PIRSR600760-2"/>
    </source>
</evidence>
<dbReference type="GO" id="GO:0006020">
    <property type="term" value="P:inositol metabolic process"/>
    <property type="evidence" value="ECO:0007669"/>
    <property type="project" value="TreeGrafter"/>
</dbReference>
<keyword evidence="2 5" id="KW-0479">Metal-binding</keyword>
<dbReference type="InterPro" id="IPR020583">
    <property type="entry name" value="Inositol_monoP_metal-BS"/>
</dbReference>
<feature type="binding site" evidence="5">
    <location>
        <position position="71"/>
    </location>
    <ligand>
        <name>Mg(2+)</name>
        <dbReference type="ChEBI" id="CHEBI:18420"/>
        <label>1</label>
        <note>catalytic</note>
    </ligand>
</feature>
<feature type="binding site" evidence="5">
    <location>
        <position position="89"/>
    </location>
    <ligand>
        <name>Mg(2+)</name>
        <dbReference type="ChEBI" id="CHEBI:18420"/>
        <label>1</label>
        <note>catalytic</note>
    </ligand>
</feature>
<dbReference type="PRINTS" id="PR00377">
    <property type="entry name" value="IMPHPHTASES"/>
</dbReference>
<dbReference type="SUPFAM" id="SSF56655">
    <property type="entry name" value="Carbohydrate phosphatase"/>
    <property type="match status" value="1"/>
</dbReference>
<keyword evidence="4 5" id="KW-0460">Magnesium</keyword>
<feature type="binding site" evidence="5">
    <location>
        <position position="216"/>
    </location>
    <ligand>
        <name>Mg(2+)</name>
        <dbReference type="ChEBI" id="CHEBI:18420"/>
        <label>1</label>
        <note>catalytic</note>
    </ligand>
</feature>
<dbReference type="FunFam" id="3.30.540.10:FF:000003">
    <property type="entry name" value="Inositol-1-monophosphatase"/>
    <property type="match status" value="1"/>
</dbReference>
<reference evidence="6" key="1">
    <citation type="submission" date="2024-06" db="EMBL/GenBank/DDBJ databases">
        <authorList>
            <person name="Fan A."/>
            <person name="Zhang F.Y."/>
            <person name="Zhang L."/>
        </authorList>
    </citation>
    <scope>NUCLEOTIDE SEQUENCE</scope>
    <source>
        <strain evidence="6">Y61</strain>
    </source>
</reference>
<evidence type="ECO:0000256" key="2">
    <source>
        <dbReference type="ARBA" id="ARBA00022723"/>
    </source>
</evidence>
<dbReference type="GO" id="GO:0007165">
    <property type="term" value="P:signal transduction"/>
    <property type="evidence" value="ECO:0007669"/>
    <property type="project" value="TreeGrafter"/>
</dbReference>
<dbReference type="EMBL" id="CP159510">
    <property type="protein sequence ID" value="XCJ15938.1"/>
    <property type="molecule type" value="Genomic_DNA"/>
</dbReference>
<protein>
    <submittedName>
        <fullName evidence="6">Inositol monophosphatase family protein</fullName>
    </submittedName>
</protein>
<dbReference type="Gene3D" id="3.40.190.80">
    <property type="match status" value="1"/>
</dbReference>
<evidence type="ECO:0000256" key="1">
    <source>
        <dbReference type="ARBA" id="ARBA00001946"/>
    </source>
</evidence>
<dbReference type="InterPro" id="IPR000760">
    <property type="entry name" value="Inositol_monophosphatase-like"/>
</dbReference>
<accession>A0AAU8IBU2</accession>
<proteinExistence type="predicted"/>
<organism evidence="6">
    <name type="scientific">Sporolactobacillus sp. Y61</name>
    <dbReference type="NCBI Taxonomy" id="3160863"/>
    <lineage>
        <taxon>Bacteria</taxon>
        <taxon>Bacillati</taxon>
        <taxon>Bacillota</taxon>
        <taxon>Bacilli</taxon>
        <taxon>Bacillales</taxon>
        <taxon>Sporolactobacillaceae</taxon>
        <taxon>Sporolactobacillus</taxon>
    </lineage>
</organism>
<gene>
    <name evidence="6" type="ORF">ABNN70_09450</name>
</gene>
<feature type="binding site" evidence="5">
    <location>
        <position position="92"/>
    </location>
    <ligand>
        <name>Mg(2+)</name>
        <dbReference type="ChEBI" id="CHEBI:18420"/>
        <label>1</label>
        <note>catalytic</note>
    </ligand>
</feature>